<dbReference type="RefSeq" id="WP_206592579.1">
    <property type="nucleotide sequence ID" value="NZ_JAFKCS010000002.1"/>
</dbReference>
<keyword evidence="2" id="KW-0732">Signal</keyword>
<feature type="signal peptide" evidence="2">
    <location>
        <begin position="1"/>
        <end position="20"/>
    </location>
</feature>
<comment type="caution">
    <text evidence="3">The sequence shown here is derived from an EMBL/GenBank/DDBJ whole genome shotgun (WGS) entry which is preliminary data.</text>
</comment>
<evidence type="ECO:0000313" key="4">
    <source>
        <dbReference type="Proteomes" id="UP000663992"/>
    </source>
</evidence>
<name>A0ABS3CRF2_9ALTE</name>
<evidence type="ECO:0000256" key="2">
    <source>
        <dbReference type="SAM" id="SignalP"/>
    </source>
</evidence>
<keyword evidence="4" id="KW-1185">Reference proteome</keyword>
<dbReference type="Proteomes" id="UP000663992">
    <property type="component" value="Unassembled WGS sequence"/>
</dbReference>
<evidence type="ECO:0000256" key="1">
    <source>
        <dbReference type="SAM" id="MobiDB-lite"/>
    </source>
</evidence>
<dbReference type="EMBL" id="JAFKCS010000002">
    <property type="protein sequence ID" value="MBN7818746.1"/>
    <property type="molecule type" value="Genomic_DNA"/>
</dbReference>
<feature type="region of interest" description="Disordered" evidence="1">
    <location>
        <begin position="157"/>
        <end position="178"/>
    </location>
</feature>
<reference evidence="3 4" key="1">
    <citation type="submission" date="2021-03" db="EMBL/GenBank/DDBJ databases">
        <title>novel species isolated from a fishpond in China.</title>
        <authorList>
            <person name="Lu H."/>
            <person name="Cai Z."/>
        </authorList>
    </citation>
    <scope>NUCLEOTIDE SEQUENCE [LARGE SCALE GENOMIC DNA]</scope>
    <source>
        <strain evidence="3 4">Y57</strain>
    </source>
</reference>
<protein>
    <submittedName>
        <fullName evidence="3">Uncharacterized protein</fullName>
    </submittedName>
</protein>
<gene>
    <name evidence="3" type="ORF">J0A65_02660</name>
</gene>
<sequence length="305" mass="34854">MKKSSICLLLASMFAASVQATSQLDELSKELEIMSSIMQTSYKQNRDEKGISVRSLQSTYLAGQGVVFRIQTSGGSNRFRFSFNGLDHVIPVPPIEPQIEVRGNAVVIENEGHVIEYESIGDELEQVRELFIGSNDKLSELRDQQRELNWEAREVERRNRDNEFEKRHAEGERRAELEKETQELQKELAKIKERQREVEKYAQQLEEEQREANSKRVAAAQEQSKKFLAEFEHNSADILCKYGSGLKSLPAGEHITLVLDNYAGGKGRSKNQDRIYVFDYKDVQSCVSGKLDPQKLLGKANTYEF</sequence>
<organism evidence="3 4">
    <name type="scientific">Bowmanella yangjiangensis</name>
    <dbReference type="NCBI Taxonomy" id="2811230"/>
    <lineage>
        <taxon>Bacteria</taxon>
        <taxon>Pseudomonadati</taxon>
        <taxon>Pseudomonadota</taxon>
        <taxon>Gammaproteobacteria</taxon>
        <taxon>Alteromonadales</taxon>
        <taxon>Alteromonadaceae</taxon>
        <taxon>Bowmanella</taxon>
    </lineage>
</organism>
<feature type="chain" id="PRO_5046666455" evidence="2">
    <location>
        <begin position="21"/>
        <end position="305"/>
    </location>
</feature>
<proteinExistence type="predicted"/>
<accession>A0ABS3CRF2</accession>
<evidence type="ECO:0000313" key="3">
    <source>
        <dbReference type="EMBL" id="MBN7818746.1"/>
    </source>
</evidence>